<evidence type="ECO:0000313" key="2">
    <source>
        <dbReference type="Proteomes" id="UP000186096"/>
    </source>
</evidence>
<name>A0A1N7C6S7_9ACTN</name>
<gene>
    <name evidence="1" type="ORF">SAMN05421833_11186</name>
</gene>
<keyword evidence="2" id="KW-1185">Reference proteome</keyword>
<dbReference type="Proteomes" id="UP000186096">
    <property type="component" value="Unassembled WGS sequence"/>
</dbReference>
<dbReference type="EMBL" id="FTNI01000011">
    <property type="protein sequence ID" value="SIR59282.1"/>
    <property type="molecule type" value="Genomic_DNA"/>
</dbReference>
<sequence>MSEFLAAVLSRAAIMVLEALLVRLFQALVTSTFRVSLPHAA</sequence>
<evidence type="ECO:0000313" key="1">
    <source>
        <dbReference type="EMBL" id="SIR59282.1"/>
    </source>
</evidence>
<dbReference type="AlphaFoldDB" id="A0A1N7C6S7"/>
<dbReference type="RefSeq" id="WP_275409709.1">
    <property type="nucleotide sequence ID" value="NZ_FTNI01000011.1"/>
</dbReference>
<proteinExistence type="predicted"/>
<accession>A0A1N7C6S7</accession>
<organism evidence="1 2">
    <name type="scientific">Microbispora rosea</name>
    <dbReference type="NCBI Taxonomy" id="58117"/>
    <lineage>
        <taxon>Bacteria</taxon>
        <taxon>Bacillati</taxon>
        <taxon>Actinomycetota</taxon>
        <taxon>Actinomycetes</taxon>
        <taxon>Streptosporangiales</taxon>
        <taxon>Streptosporangiaceae</taxon>
        <taxon>Microbispora</taxon>
    </lineage>
</organism>
<reference evidence="2" key="1">
    <citation type="submission" date="2017-01" db="EMBL/GenBank/DDBJ databases">
        <authorList>
            <person name="Varghese N."/>
            <person name="Submissions S."/>
        </authorList>
    </citation>
    <scope>NUCLEOTIDE SEQUENCE [LARGE SCALE GENOMIC DNA]</scope>
    <source>
        <strain evidence="2">ATCC 12950</strain>
    </source>
</reference>
<protein>
    <submittedName>
        <fullName evidence="1">Uncharacterized protein</fullName>
    </submittedName>
</protein>